<reference evidence="2 3" key="1">
    <citation type="submission" date="2017-02" db="EMBL/GenBank/DDBJ databases">
        <title>Whole genome shotgun sequence of Pantoea agglomerans strain AS1 isolated from a cycad, Zamia floridana in Central Florida, USA.</title>
        <authorList>
            <person name="Lata P."/>
            <person name="Govindarajan S."/>
            <person name="Qi F."/>
            <person name="Li J.-L."/>
            <person name="Maurya S.K."/>
            <person name="Sahoo M.K."/>
        </authorList>
    </citation>
    <scope>NUCLEOTIDE SEQUENCE [LARGE SCALE GENOMIC DNA]</scope>
    <source>
        <strain evidence="2 3">AS1</strain>
    </source>
</reference>
<accession>A0A1V9D8Y2</accession>
<dbReference type="RefSeq" id="WP_081142331.1">
    <property type="nucleotide sequence ID" value="NZ_MWUE01000036.1"/>
</dbReference>
<dbReference type="GO" id="GO:0004519">
    <property type="term" value="F:endonuclease activity"/>
    <property type="evidence" value="ECO:0007669"/>
    <property type="project" value="InterPro"/>
</dbReference>
<proteinExistence type="predicted"/>
<dbReference type="Pfam" id="PF01844">
    <property type="entry name" value="HNH"/>
    <property type="match status" value="1"/>
</dbReference>
<dbReference type="GO" id="GO:0003676">
    <property type="term" value="F:nucleic acid binding"/>
    <property type="evidence" value="ECO:0007669"/>
    <property type="project" value="InterPro"/>
</dbReference>
<comment type="caution">
    <text evidence="2">The sequence shown here is derived from an EMBL/GenBank/DDBJ whole genome shotgun (WGS) entry which is preliminary data.</text>
</comment>
<gene>
    <name evidence="2" type="ORF">B2J69_21785</name>
</gene>
<protein>
    <recommendedName>
        <fullName evidence="1">HNH nuclease domain-containing protein</fullName>
    </recommendedName>
</protein>
<dbReference type="AlphaFoldDB" id="A0A1V9D8Y2"/>
<feature type="domain" description="HNH nuclease" evidence="1">
    <location>
        <begin position="43"/>
        <end position="100"/>
    </location>
</feature>
<dbReference type="SMART" id="SM00507">
    <property type="entry name" value="HNHc"/>
    <property type="match status" value="1"/>
</dbReference>
<dbReference type="InterPro" id="IPR002711">
    <property type="entry name" value="HNH"/>
</dbReference>
<dbReference type="InterPro" id="IPR003615">
    <property type="entry name" value="HNH_nuc"/>
</dbReference>
<keyword evidence="3" id="KW-1185">Reference proteome</keyword>
<dbReference type="Gene3D" id="1.10.30.50">
    <property type="match status" value="1"/>
</dbReference>
<dbReference type="Proteomes" id="UP000192769">
    <property type="component" value="Unassembled WGS sequence"/>
</dbReference>
<evidence type="ECO:0000313" key="2">
    <source>
        <dbReference type="EMBL" id="OQP30309.1"/>
    </source>
</evidence>
<evidence type="ECO:0000313" key="3">
    <source>
        <dbReference type="Proteomes" id="UP000192769"/>
    </source>
</evidence>
<evidence type="ECO:0000259" key="1">
    <source>
        <dbReference type="SMART" id="SM00507"/>
    </source>
</evidence>
<dbReference type="GO" id="GO:0008270">
    <property type="term" value="F:zinc ion binding"/>
    <property type="evidence" value="ECO:0007669"/>
    <property type="project" value="InterPro"/>
</dbReference>
<sequence length="207" mass="24111">MPDIMESIVLSEDSLRAIEDVVTVPTYSFRDWSSDLLKGVRSEIRNFYRTQQKARCAYCRNVITKSASGCHVEHIVPKSKYTEFMFTPKNLCVICPDCNEIKREKEVSNNLEGMLKKDPKKYPRSSSAFLIYHPHFDDYEDHIIQIDGYYIDRTDKGATTIKMCTLNRRVREFGFEPSLVSSPKQMELMYKILNSGKLEEIMLLIEK</sequence>
<dbReference type="EMBL" id="MWUE01000036">
    <property type="protein sequence ID" value="OQP30309.1"/>
    <property type="molecule type" value="Genomic_DNA"/>
</dbReference>
<name>A0A1V9D8Y2_9GAMM</name>
<dbReference type="OrthoDB" id="9816185at2"/>
<dbReference type="CDD" id="cd00085">
    <property type="entry name" value="HNHc"/>
    <property type="match status" value="1"/>
</dbReference>
<organism evidence="2 3">
    <name type="scientific">Pantoea latae</name>
    <dbReference type="NCBI Taxonomy" id="1964541"/>
    <lineage>
        <taxon>Bacteria</taxon>
        <taxon>Pseudomonadati</taxon>
        <taxon>Pseudomonadota</taxon>
        <taxon>Gammaproteobacteria</taxon>
        <taxon>Enterobacterales</taxon>
        <taxon>Erwiniaceae</taxon>
        <taxon>Pantoea</taxon>
    </lineage>
</organism>